<dbReference type="SUPFAM" id="SSF55874">
    <property type="entry name" value="ATPase domain of HSP90 chaperone/DNA topoisomerase II/histidine kinase"/>
    <property type="match status" value="1"/>
</dbReference>
<comment type="catalytic activity">
    <reaction evidence="1">
        <text>ATP + protein L-histidine = ADP + protein N-phospho-L-histidine.</text>
        <dbReference type="EC" id="2.7.13.3"/>
    </reaction>
</comment>
<accession>W4QW82</accession>
<comment type="caution">
    <text evidence="9">The sequence shown here is derived from an EMBL/GenBank/DDBJ whole genome shotgun (WGS) entry which is preliminary data.</text>
</comment>
<dbReference type="Pfam" id="PF02518">
    <property type="entry name" value="HATPase_c"/>
    <property type="match status" value="1"/>
</dbReference>
<evidence type="ECO:0000256" key="1">
    <source>
        <dbReference type="ARBA" id="ARBA00000085"/>
    </source>
</evidence>
<dbReference type="AlphaFoldDB" id="W4QW82"/>
<dbReference type="GO" id="GO:0000160">
    <property type="term" value="P:phosphorelay signal transduction system"/>
    <property type="evidence" value="ECO:0007669"/>
    <property type="project" value="UniProtKB-KW"/>
</dbReference>
<keyword evidence="3" id="KW-0808">Transferase</keyword>
<dbReference type="STRING" id="1236973.JCM9157_3313"/>
<reference evidence="9 10" key="1">
    <citation type="journal article" date="2014" name="Genome Announc.">
        <title>Draft Genome Sequences of Three Alkaliphilic Bacillus Strains, Bacillus wakoensis JCM 9140T, Bacillus akibai JCM 9157T, and Bacillus hemicellulosilyticus JCM 9152T.</title>
        <authorList>
            <person name="Yuki M."/>
            <person name="Oshima K."/>
            <person name="Suda W."/>
            <person name="Oshida Y."/>
            <person name="Kitamura K."/>
            <person name="Iida T."/>
            <person name="Hattori M."/>
            <person name="Ohkuma M."/>
        </authorList>
    </citation>
    <scope>NUCLEOTIDE SEQUENCE [LARGE SCALE GENOMIC DNA]</scope>
    <source>
        <strain evidence="9 10">JCM 9157</strain>
    </source>
</reference>
<dbReference type="EMBL" id="BAUV01000029">
    <property type="protein sequence ID" value="GAE36162.1"/>
    <property type="molecule type" value="Genomic_DNA"/>
</dbReference>
<name>W4QW82_HALA3</name>
<organism evidence="9 10">
    <name type="scientific">Halalkalibacter akibai (strain ATCC 43226 / DSM 21942 / CIP 109018 / JCM 9157 / 1139)</name>
    <name type="common">Bacillus akibai</name>
    <dbReference type="NCBI Taxonomy" id="1236973"/>
    <lineage>
        <taxon>Bacteria</taxon>
        <taxon>Bacillati</taxon>
        <taxon>Bacillota</taxon>
        <taxon>Bacilli</taxon>
        <taxon>Bacillales</taxon>
        <taxon>Bacillaceae</taxon>
        <taxon>Halalkalibacter</taxon>
    </lineage>
</organism>
<keyword evidence="5 9" id="KW-0418">Kinase</keyword>
<sequence length="76" mass="8317">MSDHIQVRVIDQGAGIPQELLMKIGEPFYTTKEKGTGLGLMVCYQIIEKHEGTIHVDSKVGVGTTFTITFPIPKAT</sequence>
<evidence type="ECO:0000256" key="6">
    <source>
        <dbReference type="ARBA" id="ARBA00022840"/>
    </source>
</evidence>
<gene>
    <name evidence="9" type="ORF">JCM9157_3313</name>
</gene>
<dbReference type="Proteomes" id="UP000018896">
    <property type="component" value="Unassembled WGS sequence"/>
</dbReference>
<dbReference type="Gene3D" id="3.30.565.10">
    <property type="entry name" value="Histidine kinase-like ATPase, C-terminal domain"/>
    <property type="match status" value="1"/>
</dbReference>
<protein>
    <recommendedName>
        <fullName evidence="2">histidine kinase</fullName>
        <ecNumber evidence="2">2.7.13.3</ecNumber>
    </recommendedName>
</protein>
<dbReference type="GO" id="GO:0005524">
    <property type="term" value="F:ATP binding"/>
    <property type="evidence" value="ECO:0007669"/>
    <property type="project" value="UniProtKB-KW"/>
</dbReference>
<dbReference type="InterPro" id="IPR004358">
    <property type="entry name" value="Sig_transdc_His_kin-like_C"/>
</dbReference>
<dbReference type="PANTHER" id="PTHR43065">
    <property type="entry name" value="SENSOR HISTIDINE KINASE"/>
    <property type="match status" value="1"/>
</dbReference>
<dbReference type="EC" id="2.7.13.3" evidence="2"/>
<dbReference type="SMART" id="SM00387">
    <property type="entry name" value="HATPase_c"/>
    <property type="match status" value="1"/>
</dbReference>
<dbReference type="GO" id="GO:0004673">
    <property type="term" value="F:protein histidine kinase activity"/>
    <property type="evidence" value="ECO:0007669"/>
    <property type="project" value="UniProtKB-EC"/>
</dbReference>
<evidence type="ECO:0000256" key="7">
    <source>
        <dbReference type="ARBA" id="ARBA00023012"/>
    </source>
</evidence>
<proteinExistence type="predicted"/>
<keyword evidence="4" id="KW-0547">Nucleotide-binding</keyword>
<keyword evidence="6" id="KW-0067">ATP-binding</keyword>
<dbReference type="CDD" id="cd00075">
    <property type="entry name" value="HATPase"/>
    <property type="match status" value="1"/>
</dbReference>
<dbReference type="InterPro" id="IPR003594">
    <property type="entry name" value="HATPase_dom"/>
</dbReference>
<evidence type="ECO:0000256" key="5">
    <source>
        <dbReference type="ARBA" id="ARBA00022777"/>
    </source>
</evidence>
<evidence type="ECO:0000259" key="8">
    <source>
        <dbReference type="PROSITE" id="PS50109"/>
    </source>
</evidence>
<keyword evidence="10" id="KW-1185">Reference proteome</keyword>
<keyword evidence="7" id="KW-0902">Two-component regulatory system</keyword>
<dbReference type="InterPro" id="IPR036890">
    <property type="entry name" value="HATPase_C_sf"/>
</dbReference>
<evidence type="ECO:0000313" key="9">
    <source>
        <dbReference type="EMBL" id="GAE36162.1"/>
    </source>
</evidence>
<evidence type="ECO:0000256" key="3">
    <source>
        <dbReference type="ARBA" id="ARBA00022679"/>
    </source>
</evidence>
<evidence type="ECO:0000256" key="2">
    <source>
        <dbReference type="ARBA" id="ARBA00012438"/>
    </source>
</evidence>
<evidence type="ECO:0000256" key="4">
    <source>
        <dbReference type="ARBA" id="ARBA00022741"/>
    </source>
</evidence>
<dbReference type="InterPro" id="IPR005467">
    <property type="entry name" value="His_kinase_dom"/>
</dbReference>
<dbReference type="PANTHER" id="PTHR43065:SF34">
    <property type="entry name" value="SPORULATION KINASE A"/>
    <property type="match status" value="1"/>
</dbReference>
<dbReference type="eggNOG" id="COG3852">
    <property type="taxonomic scope" value="Bacteria"/>
</dbReference>
<dbReference type="PROSITE" id="PS50109">
    <property type="entry name" value="HIS_KIN"/>
    <property type="match status" value="1"/>
</dbReference>
<evidence type="ECO:0000313" key="10">
    <source>
        <dbReference type="Proteomes" id="UP000018896"/>
    </source>
</evidence>
<dbReference type="PRINTS" id="PR00344">
    <property type="entry name" value="BCTRLSENSOR"/>
</dbReference>
<feature type="domain" description="Histidine kinase" evidence="8">
    <location>
        <begin position="1"/>
        <end position="74"/>
    </location>
</feature>